<dbReference type="GO" id="GO:0005829">
    <property type="term" value="C:cytosol"/>
    <property type="evidence" value="ECO:0007669"/>
    <property type="project" value="TreeGrafter"/>
</dbReference>
<dbReference type="InterPro" id="IPR050950">
    <property type="entry name" value="HTH-type_LysR_regulators"/>
</dbReference>
<evidence type="ECO:0000256" key="2">
    <source>
        <dbReference type="ARBA" id="ARBA00023015"/>
    </source>
</evidence>
<dbReference type="Pfam" id="PF00126">
    <property type="entry name" value="HTH_1"/>
    <property type="match status" value="1"/>
</dbReference>
<name>A0AA48KF18_9BACT</name>
<evidence type="ECO:0000256" key="4">
    <source>
        <dbReference type="ARBA" id="ARBA00023163"/>
    </source>
</evidence>
<dbReference type="RefSeq" id="WP_243346221.1">
    <property type="nucleotide sequence ID" value="NZ_AP027081.1"/>
</dbReference>
<dbReference type="Pfam" id="PF03466">
    <property type="entry name" value="LysR_substrate"/>
    <property type="match status" value="1"/>
</dbReference>
<feature type="domain" description="HTH lysR-type" evidence="5">
    <location>
        <begin position="1"/>
        <end position="58"/>
    </location>
</feature>
<dbReference type="Proteomes" id="UP001228113">
    <property type="component" value="Chromosome"/>
</dbReference>
<evidence type="ECO:0000256" key="1">
    <source>
        <dbReference type="ARBA" id="ARBA00009437"/>
    </source>
</evidence>
<dbReference type="InterPro" id="IPR000847">
    <property type="entry name" value="LysR_HTH_N"/>
</dbReference>
<dbReference type="KEGG" id="msea:METESE_09710"/>
<keyword evidence="3" id="KW-0238">DNA-binding</keyword>
<keyword evidence="4" id="KW-0804">Transcription</keyword>
<proteinExistence type="inferred from homology"/>
<evidence type="ECO:0000256" key="3">
    <source>
        <dbReference type="ARBA" id="ARBA00023125"/>
    </source>
</evidence>
<dbReference type="EMBL" id="AP027081">
    <property type="protein sequence ID" value="BDU76013.1"/>
    <property type="molecule type" value="Genomic_DNA"/>
</dbReference>
<evidence type="ECO:0000259" key="5">
    <source>
        <dbReference type="PROSITE" id="PS50931"/>
    </source>
</evidence>
<dbReference type="GO" id="GO:0003677">
    <property type="term" value="F:DNA binding"/>
    <property type="evidence" value="ECO:0007669"/>
    <property type="project" value="UniProtKB-KW"/>
</dbReference>
<dbReference type="AlphaFoldDB" id="A0AA48KF18"/>
<dbReference type="SUPFAM" id="SSF46785">
    <property type="entry name" value="Winged helix' DNA-binding domain"/>
    <property type="match status" value="1"/>
</dbReference>
<reference evidence="6" key="1">
    <citation type="journal article" date="2023" name="Int. J. Syst. Evol. Microbiol.">
        <title>Mesoterricola silvestris gen. nov., sp. nov., Mesoterricola sediminis sp. nov., Geothrix oryzae sp. nov., Geothrix edaphica sp. nov., Geothrix rubra sp. nov., and Geothrix limicola sp. nov., six novel members of Acidobacteriota isolated from soils.</title>
        <authorList>
            <person name="Itoh H."/>
            <person name="Sugisawa Y."/>
            <person name="Mise K."/>
            <person name="Xu Z."/>
            <person name="Kuniyasu M."/>
            <person name="Ushijima N."/>
            <person name="Kawano K."/>
            <person name="Kobayashi E."/>
            <person name="Shiratori Y."/>
            <person name="Masuda Y."/>
            <person name="Senoo K."/>
        </authorList>
    </citation>
    <scope>NUCLEOTIDE SEQUENCE</scope>
    <source>
        <strain evidence="6">W786</strain>
    </source>
</reference>
<dbReference type="SUPFAM" id="SSF53850">
    <property type="entry name" value="Periplasmic binding protein-like II"/>
    <property type="match status" value="1"/>
</dbReference>
<keyword evidence="7" id="KW-1185">Reference proteome</keyword>
<keyword evidence="2" id="KW-0805">Transcription regulation</keyword>
<dbReference type="Gene3D" id="3.40.190.290">
    <property type="match status" value="1"/>
</dbReference>
<dbReference type="PANTHER" id="PTHR30419:SF30">
    <property type="entry name" value="LYSR FAMILY TRANSCRIPTIONAL REGULATOR"/>
    <property type="match status" value="1"/>
</dbReference>
<dbReference type="GO" id="GO:0003700">
    <property type="term" value="F:DNA-binding transcription factor activity"/>
    <property type="evidence" value="ECO:0007669"/>
    <property type="project" value="InterPro"/>
</dbReference>
<dbReference type="PROSITE" id="PS50931">
    <property type="entry name" value="HTH_LYSR"/>
    <property type="match status" value="1"/>
</dbReference>
<dbReference type="InterPro" id="IPR036390">
    <property type="entry name" value="WH_DNA-bd_sf"/>
</dbReference>
<sequence length="312" mass="33521">MKLHQLEAFRAAVETGSIRAAARRMSLSQSALTKALKELEQDLDTALIHRSVRGIQLTVDGRRLLARADLMLRQAALARAEIQQAKGADEGSVAVGVTPLVALTVLPHAVAAFRRTFKHVKLHVVEGLEGIALPGVRQGHLDFGVLVIAGEAVGEDLAFEHWFRASNAVVLREGHPCAGARRLKDLQDQEWLATSFGTHGLGTRLLGYFSEAGLPAPARILKCESVLSALSLVRNTDVITFMPMGLLDCPETQGIRAVALQDPPPPSDIGLITRVDVPLTPVARAFADLMKHQVARWCASPAGRKGCGKRGA</sequence>
<dbReference type="PANTHER" id="PTHR30419">
    <property type="entry name" value="HTH-TYPE TRANSCRIPTIONAL REGULATOR YBHD"/>
    <property type="match status" value="1"/>
</dbReference>
<dbReference type="PRINTS" id="PR00039">
    <property type="entry name" value="HTHLYSR"/>
</dbReference>
<dbReference type="InterPro" id="IPR036388">
    <property type="entry name" value="WH-like_DNA-bd_sf"/>
</dbReference>
<protein>
    <submittedName>
        <fullName evidence="6">LysR family transcriptional regulator</fullName>
    </submittedName>
</protein>
<evidence type="ECO:0000313" key="6">
    <source>
        <dbReference type="EMBL" id="BDU76013.1"/>
    </source>
</evidence>
<dbReference type="Gene3D" id="1.10.10.10">
    <property type="entry name" value="Winged helix-like DNA-binding domain superfamily/Winged helix DNA-binding domain"/>
    <property type="match status" value="1"/>
</dbReference>
<accession>A0AA48KF18</accession>
<dbReference type="InterPro" id="IPR005119">
    <property type="entry name" value="LysR_subst-bd"/>
</dbReference>
<evidence type="ECO:0000313" key="7">
    <source>
        <dbReference type="Proteomes" id="UP001228113"/>
    </source>
</evidence>
<organism evidence="6 7">
    <name type="scientific">Mesoterricola sediminis</name>
    <dbReference type="NCBI Taxonomy" id="2927980"/>
    <lineage>
        <taxon>Bacteria</taxon>
        <taxon>Pseudomonadati</taxon>
        <taxon>Acidobacteriota</taxon>
        <taxon>Holophagae</taxon>
        <taxon>Holophagales</taxon>
        <taxon>Holophagaceae</taxon>
        <taxon>Mesoterricola</taxon>
    </lineage>
</organism>
<comment type="similarity">
    <text evidence="1">Belongs to the LysR transcriptional regulatory family.</text>
</comment>
<gene>
    <name evidence="6" type="ORF">METESE_09710</name>
</gene>